<keyword evidence="1" id="KW-1133">Transmembrane helix</keyword>
<dbReference type="AlphaFoldDB" id="A0A2D2D5R7"/>
<feature type="transmembrane region" description="Helical" evidence="1">
    <location>
        <begin position="82"/>
        <end position="101"/>
    </location>
</feature>
<dbReference type="KEGG" id="mtw:CQW49_10015"/>
<keyword evidence="1" id="KW-0472">Membrane</keyword>
<name>A0A2D2D5R7_METT3</name>
<evidence type="ECO:0000256" key="1">
    <source>
        <dbReference type="SAM" id="Phobius"/>
    </source>
</evidence>
<dbReference type="STRING" id="595536.GCA_000178815_03161"/>
<dbReference type="Pfam" id="PF06170">
    <property type="entry name" value="DUF983"/>
    <property type="match status" value="1"/>
</dbReference>
<protein>
    <submittedName>
        <fullName evidence="2">DUF983 domain-containing protein</fullName>
    </submittedName>
</protein>
<reference evidence="3" key="1">
    <citation type="submission" date="2017-10" db="EMBL/GenBank/DDBJ databases">
        <title>Completed PacBio SMRT sequence of Methylosinus trichosporium OB3b reveals presence of a third large plasmid.</title>
        <authorList>
            <person name="Charles T.C."/>
            <person name="Lynch M.D.J."/>
            <person name="Heil J.R."/>
            <person name="Cheng J."/>
        </authorList>
    </citation>
    <scope>NUCLEOTIDE SEQUENCE [LARGE SCALE GENOMIC DNA]</scope>
    <source>
        <strain evidence="3">OB3b</strain>
    </source>
</reference>
<dbReference type="EMBL" id="CP023737">
    <property type="protein sequence ID" value="ATQ70315.1"/>
    <property type="molecule type" value="Genomic_DNA"/>
</dbReference>
<dbReference type="RefSeq" id="WP_003614106.1">
    <property type="nucleotide sequence ID" value="NZ_ADVE02000001.1"/>
</dbReference>
<proteinExistence type="predicted"/>
<keyword evidence="3" id="KW-1185">Reference proteome</keyword>
<evidence type="ECO:0000313" key="2">
    <source>
        <dbReference type="EMBL" id="ATQ70315.1"/>
    </source>
</evidence>
<keyword evidence="1" id="KW-0812">Transmembrane</keyword>
<sequence length="126" mass="13383">MSAEPEHLPSPYVTGLLGRCPRCGKGSLFSGFLTLAPTCDVCGLDLTFADAGDGPAVFVMTLAGFIVVGAALYVEVAYSPPYWMHFAIFLPLTILVCAGLLRPTKGLLITLQYANKAEEGRRADEG</sequence>
<dbReference type="Proteomes" id="UP000230709">
    <property type="component" value="Chromosome"/>
</dbReference>
<organism evidence="2 3">
    <name type="scientific">Methylosinus trichosporium (strain ATCC 35070 / NCIMB 11131 / UNIQEM 75 / OB3b)</name>
    <dbReference type="NCBI Taxonomy" id="595536"/>
    <lineage>
        <taxon>Bacteria</taxon>
        <taxon>Pseudomonadati</taxon>
        <taxon>Pseudomonadota</taxon>
        <taxon>Alphaproteobacteria</taxon>
        <taxon>Hyphomicrobiales</taxon>
        <taxon>Methylocystaceae</taxon>
        <taxon>Methylosinus</taxon>
    </lineage>
</organism>
<feature type="transmembrane region" description="Helical" evidence="1">
    <location>
        <begin position="56"/>
        <end position="76"/>
    </location>
</feature>
<evidence type="ECO:0000313" key="3">
    <source>
        <dbReference type="Proteomes" id="UP000230709"/>
    </source>
</evidence>
<dbReference type="InterPro" id="IPR009325">
    <property type="entry name" value="DUF983"/>
</dbReference>
<gene>
    <name evidence="2" type="ORF">CQW49_10015</name>
</gene>
<accession>A0A2D2D5R7</accession>